<dbReference type="NCBIfam" id="TIGR01730">
    <property type="entry name" value="RND_mfp"/>
    <property type="match status" value="1"/>
</dbReference>
<keyword evidence="2" id="KW-0732">Signal</keyword>
<evidence type="ECO:0000313" key="5">
    <source>
        <dbReference type="Proteomes" id="UP000186895"/>
    </source>
</evidence>
<name>A0A1N6S7E6_9GAMM</name>
<feature type="domain" description="CzcB-like barrel-sandwich hybrid" evidence="3">
    <location>
        <begin position="38"/>
        <end position="186"/>
    </location>
</feature>
<comment type="similarity">
    <text evidence="1">Belongs to the membrane fusion protein (MFP) (TC 8.A.1) family.</text>
</comment>
<sequence>MLRTVTTVLVLTGSMSLMAQEPSFECLIEPWVEVRLGAETQGILQEVEVERGDQVTKGQLVARLVTDVQEATLALAKARAENRLPIEIGRARARYEAVSLGRKQELHGKQMISDQEVDEARITTRLARLQTQDAEVQHQLQQLELGRAEALVRQREIRSPIDGLVVDRTLVPGEYVTEGEKVVALAQINPLRVEAYLPLSMIGKVHKGSSVTIYPSPPVGGEYAAVVHVVDRVVDAASGTLGVSIRLENPDQLTLAGIGCRVRFESAQGAALAAH</sequence>
<gene>
    <name evidence="4" type="ORF">SAMN05421647_10470</name>
</gene>
<dbReference type="STRING" id="49186.SAMN05421647_10470"/>
<dbReference type="Gene3D" id="2.40.50.100">
    <property type="match status" value="1"/>
</dbReference>
<dbReference type="InterPro" id="IPR006143">
    <property type="entry name" value="RND_pump_MFP"/>
</dbReference>
<evidence type="ECO:0000313" key="4">
    <source>
        <dbReference type="EMBL" id="SIQ36927.1"/>
    </source>
</evidence>
<dbReference type="PANTHER" id="PTHR30469">
    <property type="entry name" value="MULTIDRUG RESISTANCE PROTEIN MDTA"/>
    <property type="match status" value="1"/>
</dbReference>
<dbReference type="Gene3D" id="2.40.30.170">
    <property type="match status" value="1"/>
</dbReference>
<dbReference type="EMBL" id="FTMN01000004">
    <property type="protein sequence ID" value="SIQ36927.1"/>
    <property type="molecule type" value="Genomic_DNA"/>
</dbReference>
<dbReference type="Proteomes" id="UP000186895">
    <property type="component" value="Unassembled WGS sequence"/>
</dbReference>
<dbReference type="GO" id="GO:1990281">
    <property type="term" value="C:efflux pump complex"/>
    <property type="evidence" value="ECO:0007669"/>
    <property type="project" value="TreeGrafter"/>
</dbReference>
<dbReference type="RefSeq" id="WP_083703024.1">
    <property type="nucleotide sequence ID" value="NZ_FTMN01000004.1"/>
</dbReference>
<keyword evidence="5" id="KW-1185">Reference proteome</keyword>
<dbReference type="Gene3D" id="1.10.287.470">
    <property type="entry name" value="Helix hairpin bin"/>
    <property type="match status" value="1"/>
</dbReference>
<accession>A0A1N6S7E6</accession>
<evidence type="ECO:0000256" key="2">
    <source>
        <dbReference type="SAM" id="SignalP"/>
    </source>
</evidence>
<dbReference type="SUPFAM" id="SSF111369">
    <property type="entry name" value="HlyD-like secretion proteins"/>
    <property type="match status" value="1"/>
</dbReference>
<reference evidence="4 5" key="1">
    <citation type="submission" date="2017-01" db="EMBL/GenBank/DDBJ databases">
        <authorList>
            <person name="Mah S.A."/>
            <person name="Swanson W.J."/>
            <person name="Moy G.W."/>
            <person name="Vacquier V.D."/>
        </authorList>
    </citation>
    <scope>NUCLEOTIDE SEQUENCE [LARGE SCALE GENOMIC DNA]</scope>
    <source>
        <strain evidence="4 5">DSM 7027</strain>
    </source>
</reference>
<protein>
    <submittedName>
        <fullName evidence="4">RND family efflux transporter, MFP subunit</fullName>
    </submittedName>
</protein>
<dbReference type="AlphaFoldDB" id="A0A1N6S7E6"/>
<feature type="chain" id="PRO_5012726614" evidence="2">
    <location>
        <begin position="20"/>
        <end position="275"/>
    </location>
</feature>
<dbReference type="InterPro" id="IPR058647">
    <property type="entry name" value="BSH_CzcB-like"/>
</dbReference>
<evidence type="ECO:0000259" key="3">
    <source>
        <dbReference type="Pfam" id="PF25973"/>
    </source>
</evidence>
<organism evidence="4 5">
    <name type="scientific">Marinobacterium stanieri</name>
    <dbReference type="NCBI Taxonomy" id="49186"/>
    <lineage>
        <taxon>Bacteria</taxon>
        <taxon>Pseudomonadati</taxon>
        <taxon>Pseudomonadota</taxon>
        <taxon>Gammaproteobacteria</taxon>
        <taxon>Oceanospirillales</taxon>
        <taxon>Oceanospirillaceae</taxon>
        <taxon>Marinobacterium</taxon>
    </lineage>
</organism>
<proteinExistence type="inferred from homology"/>
<dbReference type="PANTHER" id="PTHR30469:SF15">
    <property type="entry name" value="HLYD FAMILY OF SECRETION PROTEINS"/>
    <property type="match status" value="1"/>
</dbReference>
<feature type="signal peptide" evidence="2">
    <location>
        <begin position="1"/>
        <end position="19"/>
    </location>
</feature>
<evidence type="ECO:0000256" key="1">
    <source>
        <dbReference type="ARBA" id="ARBA00009477"/>
    </source>
</evidence>
<dbReference type="Pfam" id="PF25973">
    <property type="entry name" value="BSH_CzcB"/>
    <property type="match status" value="1"/>
</dbReference>
<dbReference type="GO" id="GO:0015562">
    <property type="term" value="F:efflux transmembrane transporter activity"/>
    <property type="evidence" value="ECO:0007669"/>
    <property type="project" value="TreeGrafter"/>
</dbReference>